<keyword evidence="4 7" id="KW-0812">Transmembrane</keyword>
<dbReference type="RefSeq" id="XP_027348880.1">
    <property type="nucleotide sequence ID" value="XM_027493079.1"/>
</dbReference>
<proteinExistence type="inferred from homology"/>
<feature type="transmembrane region" description="Helical" evidence="7">
    <location>
        <begin position="59"/>
        <end position="80"/>
    </location>
</feature>
<dbReference type="InterPro" id="IPR004813">
    <property type="entry name" value="OPT"/>
</dbReference>
<gene>
    <name evidence="9" type="primary">LOC113860635</name>
</gene>
<reference evidence="9" key="2">
    <citation type="submission" date="2025-08" db="UniProtKB">
        <authorList>
            <consortium name="RefSeq"/>
        </authorList>
    </citation>
    <scope>IDENTIFICATION</scope>
    <source>
        <tissue evidence="9">Young leaves</tissue>
    </source>
</reference>
<feature type="transmembrane region" description="Helical" evidence="7">
    <location>
        <begin position="629"/>
        <end position="653"/>
    </location>
</feature>
<keyword evidence="3" id="KW-0813">Transport</keyword>
<name>A0A8B8KYC0_ABRPR</name>
<keyword evidence="8" id="KW-1185">Reference proteome</keyword>
<dbReference type="GeneID" id="113860635"/>
<protein>
    <submittedName>
        <fullName evidence="9">Probable metal-nicotianamine transporter YSL6</fullName>
    </submittedName>
</protein>
<dbReference type="OrthoDB" id="627262at2759"/>
<dbReference type="InterPro" id="IPR045035">
    <property type="entry name" value="YSL-like"/>
</dbReference>
<evidence type="ECO:0000313" key="8">
    <source>
        <dbReference type="Proteomes" id="UP000694853"/>
    </source>
</evidence>
<evidence type="ECO:0000256" key="6">
    <source>
        <dbReference type="ARBA" id="ARBA00023136"/>
    </source>
</evidence>
<dbReference type="NCBIfam" id="TIGR00728">
    <property type="entry name" value="OPT_sfam"/>
    <property type="match status" value="1"/>
</dbReference>
<feature type="transmembrane region" description="Helical" evidence="7">
    <location>
        <begin position="311"/>
        <end position="332"/>
    </location>
</feature>
<feature type="transmembrane region" description="Helical" evidence="7">
    <location>
        <begin position="595"/>
        <end position="617"/>
    </location>
</feature>
<feature type="transmembrane region" description="Helical" evidence="7">
    <location>
        <begin position="150"/>
        <end position="171"/>
    </location>
</feature>
<comment type="similarity">
    <text evidence="2">Belongs to the YSL (TC 2.A.67.2) family.</text>
</comment>
<evidence type="ECO:0000256" key="1">
    <source>
        <dbReference type="ARBA" id="ARBA00004141"/>
    </source>
</evidence>
<feature type="transmembrane region" description="Helical" evidence="7">
    <location>
        <begin position="410"/>
        <end position="429"/>
    </location>
</feature>
<feature type="transmembrane region" description="Helical" evidence="7">
    <location>
        <begin position="460"/>
        <end position="481"/>
    </location>
</feature>
<evidence type="ECO:0000256" key="4">
    <source>
        <dbReference type="ARBA" id="ARBA00022692"/>
    </source>
</evidence>
<feature type="transmembrane region" description="Helical" evidence="7">
    <location>
        <begin position="101"/>
        <end position="125"/>
    </location>
</feature>
<dbReference type="GO" id="GO:0035673">
    <property type="term" value="F:oligopeptide transmembrane transporter activity"/>
    <property type="evidence" value="ECO:0007669"/>
    <property type="project" value="InterPro"/>
</dbReference>
<dbReference type="AlphaFoldDB" id="A0A8B8KYC0"/>
<dbReference type="GO" id="GO:0005774">
    <property type="term" value="C:vacuolar membrane"/>
    <property type="evidence" value="ECO:0007669"/>
    <property type="project" value="TreeGrafter"/>
</dbReference>
<feature type="transmembrane region" description="Helical" evidence="7">
    <location>
        <begin position="271"/>
        <end position="291"/>
    </location>
</feature>
<sequence length="669" mass="73226">MGTETSSVEISEPLLREECSSQIEKIPEWKEQITVRGLVVSAVLGSLFCIITHKLNLTVGIIPSLNVAAGLLGFFFVKTWTGFLSKIGFFTKPFTRQENTVIQTCVVACYGLAFSGGFGSSLIAMDQRTYELIGPDYPGNRAEDVKNPGLGWMMGFMFVVGFLGLFSLVPLRKVMVLDYKLTYPSGTATAMLINSFHTKSGAELAGNQVRQLGKYLSISFCWSCFKWFFSGIGDSCGFDNFPSFGLTLFKNSFYFDFSPTYVGCGLICPHLVNCSVLLGAIISWGFLWPFVSQHAGDWYPADLGSNDFKGLYGYKVFISIALILGDGIYNLIKIILITIREMWRTSSQQNSLPVVTGVHEDDSSLQSEQKIRDETFLKDRIPTWFAASGYVCLAAISIATIPIIFPPLKWYLVLCCYILAPALAFCNSYGCGLTDWSLASTYGKIGLFIIAAAVGQNGGVIAGVASSAVMMSIVATAADLMQDFKTGYLTLSSPKSMFVSQLIGTAMGCIIAPLTFWMFWTAFDIGSPDGPYKAPYAVIFREMAILGVEGFSELPKYCLEMCGGFFAAALVINLLRDATPKKFSQYIPIPMAMAVPFYIGAYFAIDMFVGTVILFVWERWNRKDAEDYAGAVASGLICGDGIWTIPSAVLSILRIDPPICMYFGPSASI</sequence>
<evidence type="ECO:0000256" key="5">
    <source>
        <dbReference type="ARBA" id="ARBA00022989"/>
    </source>
</evidence>
<dbReference type="Pfam" id="PF03169">
    <property type="entry name" value="OPT"/>
    <property type="match status" value="1"/>
</dbReference>
<feature type="transmembrane region" description="Helical" evidence="7">
    <location>
        <begin position="502"/>
        <end position="523"/>
    </location>
</feature>
<comment type="subcellular location">
    <subcellularLocation>
        <location evidence="1">Membrane</location>
        <topology evidence="1">Multi-pass membrane protein</topology>
    </subcellularLocation>
</comment>
<feature type="transmembrane region" description="Helical" evidence="7">
    <location>
        <begin position="33"/>
        <end position="53"/>
    </location>
</feature>
<dbReference type="PANTHER" id="PTHR31645">
    <property type="entry name" value="OLIGOPEPTIDE TRANSPORTER YGL114W-RELATED"/>
    <property type="match status" value="1"/>
</dbReference>
<accession>A0A8B8KYC0</accession>
<evidence type="ECO:0000256" key="3">
    <source>
        <dbReference type="ARBA" id="ARBA00022448"/>
    </source>
</evidence>
<dbReference type="PANTHER" id="PTHR31645:SF0">
    <property type="entry name" value="OLIGOPEPTIDE TRANSPORTER YGL114W-RELATED"/>
    <property type="match status" value="1"/>
</dbReference>
<reference evidence="8" key="1">
    <citation type="journal article" date="2019" name="Toxins">
        <title>Detection of Abrin-Like and Prepropulchellin-Like Toxin Genes and Transcripts Using Whole Genome Sequencing and Full-Length Transcript Sequencing of Abrus precatorius.</title>
        <authorList>
            <person name="Hovde B.T."/>
            <person name="Daligault H.E."/>
            <person name="Hanschen E.R."/>
            <person name="Kunde Y.A."/>
            <person name="Johnson M.B."/>
            <person name="Starkenburg S.R."/>
            <person name="Johnson S.L."/>
        </authorList>
    </citation>
    <scope>NUCLEOTIDE SEQUENCE [LARGE SCALE GENOMIC DNA]</scope>
</reference>
<dbReference type="Proteomes" id="UP000694853">
    <property type="component" value="Unplaced"/>
</dbReference>
<feature type="transmembrane region" description="Helical" evidence="7">
    <location>
        <begin position="384"/>
        <end position="404"/>
    </location>
</feature>
<dbReference type="KEGG" id="aprc:113860635"/>
<organism evidence="8 9">
    <name type="scientific">Abrus precatorius</name>
    <name type="common">Indian licorice</name>
    <name type="synonym">Glycine abrus</name>
    <dbReference type="NCBI Taxonomy" id="3816"/>
    <lineage>
        <taxon>Eukaryota</taxon>
        <taxon>Viridiplantae</taxon>
        <taxon>Streptophyta</taxon>
        <taxon>Embryophyta</taxon>
        <taxon>Tracheophyta</taxon>
        <taxon>Spermatophyta</taxon>
        <taxon>Magnoliopsida</taxon>
        <taxon>eudicotyledons</taxon>
        <taxon>Gunneridae</taxon>
        <taxon>Pentapetalae</taxon>
        <taxon>rosids</taxon>
        <taxon>fabids</taxon>
        <taxon>Fabales</taxon>
        <taxon>Fabaceae</taxon>
        <taxon>Papilionoideae</taxon>
        <taxon>50 kb inversion clade</taxon>
        <taxon>NPAAA clade</taxon>
        <taxon>indigoferoid/millettioid clade</taxon>
        <taxon>Abreae</taxon>
        <taxon>Abrus</taxon>
    </lineage>
</organism>
<keyword evidence="5 7" id="KW-1133">Transmembrane helix</keyword>
<keyword evidence="6 7" id="KW-0472">Membrane</keyword>
<evidence type="ECO:0000313" key="9">
    <source>
        <dbReference type="RefSeq" id="XP_027348880.1"/>
    </source>
</evidence>
<evidence type="ECO:0000256" key="2">
    <source>
        <dbReference type="ARBA" id="ARBA00010276"/>
    </source>
</evidence>
<evidence type="ECO:0000256" key="7">
    <source>
        <dbReference type="SAM" id="Phobius"/>
    </source>
</evidence>